<protein>
    <submittedName>
        <fullName evidence="1">Uncharacterized protein</fullName>
    </submittedName>
</protein>
<dbReference type="STRING" id="286115.A0A507DP86"/>
<dbReference type="SUPFAM" id="SSF51556">
    <property type="entry name" value="Metallo-dependent hydrolases"/>
    <property type="match status" value="1"/>
</dbReference>
<dbReference type="EMBL" id="QEAN01000023">
    <property type="protein sequence ID" value="TPX53055.1"/>
    <property type="molecule type" value="Genomic_DNA"/>
</dbReference>
<sequence>MLESHESPSESEGGLPPDELIETTEAALKDAARLINQYHDSNPYSMIRIGIAPVSPFSVDKNAMIEAATLAKSHPATLSSRGSRNHDHMIEFICESRLAWLNEKGSESSKAGHAGYRTECTRIAVPCGVARRLLP</sequence>
<evidence type="ECO:0000313" key="1">
    <source>
        <dbReference type="EMBL" id="TPX53055.1"/>
    </source>
</evidence>
<dbReference type="AlphaFoldDB" id="A0A507DP86"/>
<dbReference type="Gene3D" id="3.20.20.140">
    <property type="entry name" value="Metal-dependent hydrolases"/>
    <property type="match status" value="1"/>
</dbReference>
<organism evidence="1 2">
    <name type="scientific">Synchytrium endobioticum</name>
    <dbReference type="NCBI Taxonomy" id="286115"/>
    <lineage>
        <taxon>Eukaryota</taxon>
        <taxon>Fungi</taxon>
        <taxon>Fungi incertae sedis</taxon>
        <taxon>Chytridiomycota</taxon>
        <taxon>Chytridiomycota incertae sedis</taxon>
        <taxon>Chytridiomycetes</taxon>
        <taxon>Synchytriales</taxon>
        <taxon>Synchytriaceae</taxon>
        <taxon>Synchytrium</taxon>
    </lineage>
</organism>
<reference evidence="1 2" key="1">
    <citation type="journal article" date="2019" name="Sci. Rep.">
        <title>Comparative genomics of chytrid fungi reveal insights into the obligate biotrophic and pathogenic lifestyle of Synchytrium endobioticum.</title>
        <authorList>
            <person name="van de Vossenberg B.T.L.H."/>
            <person name="Warris S."/>
            <person name="Nguyen H.D.T."/>
            <person name="van Gent-Pelzer M.P.E."/>
            <person name="Joly D.L."/>
            <person name="van de Geest H.C."/>
            <person name="Bonants P.J.M."/>
            <person name="Smith D.S."/>
            <person name="Levesque C.A."/>
            <person name="van der Lee T.A.J."/>
        </authorList>
    </citation>
    <scope>NUCLEOTIDE SEQUENCE [LARGE SCALE GENOMIC DNA]</scope>
    <source>
        <strain evidence="1 2">MB42</strain>
    </source>
</reference>
<accession>A0A507DP86</accession>
<comment type="caution">
    <text evidence="1">The sequence shown here is derived from an EMBL/GenBank/DDBJ whole genome shotgun (WGS) entry which is preliminary data.</text>
</comment>
<keyword evidence="2" id="KW-1185">Reference proteome</keyword>
<dbReference type="InterPro" id="IPR032466">
    <property type="entry name" value="Metal_Hydrolase"/>
</dbReference>
<gene>
    <name evidence="1" type="ORF">SeMB42_g01037</name>
</gene>
<dbReference type="Proteomes" id="UP000317494">
    <property type="component" value="Unassembled WGS sequence"/>
</dbReference>
<name>A0A507DP86_9FUNG</name>
<dbReference type="VEuPathDB" id="FungiDB:SeMB42_g01037"/>
<proteinExistence type="predicted"/>
<evidence type="ECO:0000313" key="2">
    <source>
        <dbReference type="Proteomes" id="UP000317494"/>
    </source>
</evidence>